<reference evidence="2" key="1">
    <citation type="submission" date="2021-03" db="EMBL/GenBank/DDBJ databases">
        <authorList>
            <person name="Tagirdzhanova G."/>
        </authorList>
    </citation>
    <scope>NUCLEOTIDE SEQUENCE</scope>
</reference>
<dbReference type="EMBL" id="CAJPDS010000032">
    <property type="protein sequence ID" value="CAF9923051.1"/>
    <property type="molecule type" value="Genomic_DNA"/>
</dbReference>
<name>A0A8H3FBQ2_9LECA</name>
<sequence length="336" mass="37589">MAMVLNKLPRELRDQIYRELLVDIQGIKIADNCLKCDFVVTKQLFPAILQVCKQVFSEASMILYEENIFYFSDSFFCQHLQDPDNFDDHINYSSCVGGLLSSRPEGEIGGFQRIKHLAYFANHSEYAEAPINLDTTTPLMGLIAGTRRSLRTLCLSWKFRNYDYSLYEVNAASFAIYMDGNIRYAIAGLKVQKVDIIVNSDDAGHYSRCEAVTRRIGSAMQLAGTNVSKKCIKRSMEVGGGVREEVKAYDEEGDLIDWPEEKNSTDKTSTDGGADDASVDSNMALMERVYDIGIHYVWTWTLTPTATMVGNEGSQTAKSVNGFHGDGCDMNKKALT</sequence>
<gene>
    <name evidence="2" type="ORF">HETSPECPRED_005227</name>
</gene>
<proteinExistence type="predicted"/>
<organism evidence="2 3">
    <name type="scientific">Heterodermia speciosa</name>
    <dbReference type="NCBI Taxonomy" id="116794"/>
    <lineage>
        <taxon>Eukaryota</taxon>
        <taxon>Fungi</taxon>
        <taxon>Dikarya</taxon>
        <taxon>Ascomycota</taxon>
        <taxon>Pezizomycotina</taxon>
        <taxon>Lecanoromycetes</taxon>
        <taxon>OSLEUM clade</taxon>
        <taxon>Lecanoromycetidae</taxon>
        <taxon>Caliciales</taxon>
        <taxon>Physciaceae</taxon>
        <taxon>Heterodermia</taxon>
    </lineage>
</organism>
<evidence type="ECO:0000256" key="1">
    <source>
        <dbReference type="SAM" id="MobiDB-lite"/>
    </source>
</evidence>
<accession>A0A8H3FBQ2</accession>
<comment type="caution">
    <text evidence="2">The sequence shown here is derived from an EMBL/GenBank/DDBJ whole genome shotgun (WGS) entry which is preliminary data.</text>
</comment>
<evidence type="ECO:0000313" key="2">
    <source>
        <dbReference type="EMBL" id="CAF9923051.1"/>
    </source>
</evidence>
<dbReference type="Proteomes" id="UP000664521">
    <property type="component" value="Unassembled WGS sequence"/>
</dbReference>
<feature type="compositionally biased region" description="Basic and acidic residues" evidence="1">
    <location>
        <begin position="259"/>
        <end position="269"/>
    </location>
</feature>
<keyword evidence="3" id="KW-1185">Reference proteome</keyword>
<feature type="region of interest" description="Disordered" evidence="1">
    <location>
        <begin position="253"/>
        <end position="278"/>
    </location>
</feature>
<evidence type="ECO:0000313" key="3">
    <source>
        <dbReference type="Proteomes" id="UP000664521"/>
    </source>
</evidence>
<dbReference type="AlphaFoldDB" id="A0A8H3FBQ2"/>
<protein>
    <submittedName>
        <fullName evidence="2">Uncharacterized protein</fullName>
    </submittedName>
</protein>
<dbReference type="OrthoDB" id="62952at2759"/>